<comment type="caution">
    <text evidence="1">The sequence shown here is derived from an EMBL/GenBank/DDBJ whole genome shotgun (WGS) entry which is preliminary data.</text>
</comment>
<dbReference type="EMBL" id="WIWI01000195">
    <property type="protein sequence ID" value="MQT92879.1"/>
    <property type="molecule type" value="Genomic_DNA"/>
</dbReference>
<dbReference type="AlphaFoldDB" id="A0A7X1WAS7"/>
<evidence type="ECO:0000313" key="2">
    <source>
        <dbReference type="EMBL" id="MQT92879.1"/>
    </source>
</evidence>
<reference evidence="3 4" key="1">
    <citation type="submission" date="2019-10" db="EMBL/GenBank/DDBJ databases">
        <title>Evaluation of single-gene subtyping targets for Pseudomonas.</title>
        <authorList>
            <person name="Reichler S.J."/>
            <person name="Orsi R.H."/>
            <person name="Wiedmann M."/>
            <person name="Martin N.H."/>
            <person name="Murphy S.I."/>
        </authorList>
    </citation>
    <scope>NUCLEOTIDE SEQUENCE [LARGE SCALE GENOMIC DNA]</scope>
    <source>
        <strain evidence="2 4">FSL R10-3254</strain>
        <strain evidence="1 3">FSL R10-3257</strain>
    </source>
</reference>
<evidence type="ECO:0000313" key="3">
    <source>
        <dbReference type="Proteomes" id="UP000441404"/>
    </source>
</evidence>
<dbReference type="RefSeq" id="WP_153331041.1">
    <property type="nucleotide sequence ID" value="NZ_WIWI01000195.1"/>
</dbReference>
<dbReference type="Proteomes" id="UP000441404">
    <property type="component" value="Unassembled WGS sequence"/>
</dbReference>
<dbReference type="InterPro" id="IPR036866">
    <property type="entry name" value="RibonucZ/Hydroxyglut_hydro"/>
</dbReference>
<dbReference type="SUPFAM" id="SSF56281">
    <property type="entry name" value="Metallo-hydrolase/oxidoreductase"/>
    <property type="match status" value="1"/>
</dbReference>
<dbReference type="Proteomes" id="UP000489190">
    <property type="component" value="Unassembled WGS sequence"/>
</dbReference>
<evidence type="ECO:0000313" key="4">
    <source>
        <dbReference type="Proteomes" id="UP000489190"/>
    </source>
</evidence>
<sequence>MIKFRNLNKRREIPDHFGNVEYLSAVDIHDEDENLAQAGHCMVTFDAIPMKIMPFLRLARSQDITKDSDNALSFLLLEAVIPTTLFELAMRVGGWCSITVSDNPVMQEGFIRATALEFSGSEEEPTPTILYVRINPLAPNAEDLQALKRVIECLHYQSAPREYLGVPRRDGVFVAVYDVGQANMCAILDNDSRPQAFFDFGWPIGFYRRSLTGCQDFDPLGGDDPSDPAPVFLSHLDWDHWGYAYESGRPTKDARGFWKTQVTYRPRALQRAWVMRRPTAGLKLGASHAHLMYALQNQILHDGSYALKFWDPAQTQLQWGACTLFTCSPVVGAHDTKYLRNNESLGMLVENPDSYYFRRVLLCGDADYTSISAEFKQNLGGIVAPHHGGRVTPNSIPAPDADAGEYCYMVFSTHHGCYSTIPSNDTIIEASALGWKISRTDSRLDCNCGVGKRRNRWFALASYKRPKHRCLPRCNCLALN</sequence>
<name>A0A7X1WAS7_9PSED</name>
<evidence type="ECO:0000313" key="1">
    <source>
        <dbReference type="EMBL" id="MQT48428.1"/>
    </source>
</evidence>
<organism evidence="1 3">
    <name type="scientific">Pseudomonas helleri</name>
    <dbReference type="NCBI Taxonomy" id="1608996"/>
    <lineage>
        <taxon>Bacteria</taxon>
        <taxon>Pseudomonadati</taxon>
        <taxon>Pseudomonadota</taxon>
        <taxon>Gammaproteobacteria</taxon>
        <taxon>Pseudomonadales</taxon>
        <taxon>Pseudomonadaceae</taxon>
        <taxon>Pseudomonas</taxon>
    </lineage>
</organism>
<dbReference type="Gene3D" id="3.60.15.10">
    <property type="entry name" value="Ribonuclease Z/Hydroxyacylglutathione hydrolase-like"/>
    <property type="match status" value="1"/>
</dbReference>
<dbReference type="EMBL" id="WIWJ01000032">
    <property type="protein sequence ID" value="MQT48428.1"/>
    <property type="molecule type" value="Genomic_DNA"/>
</dbReference>
<gene>
    <name evidence="2" type="ORF">GHO39_27820</name>
    <name evidence="1" type="ORF">GHO40_17125</name>
</gene>
<protein>
    <submittedName>
        <fullName evidence="1">Uncharacterized protein</fullName>
    </submittedName>
</protein>
<proteinExistence type="predicted"/>
<accession>A0A7X1WAS7</accession>